<feature type="domain" description="BTB" evidence="1">
    <location>
        <begin position="26"/>
        <end position="97"/>
    </location>
</feature>
<dbReference type="InterPro" id="IPR000210">
    <property type="entry name" value="BTB/POZ_dom"/>
</dbReference>
<proteinExistence type="predicted"/>
<reference evidence="3" key="1">
    <citation type="submission" date="2022-11" db="UniProtKB">
        <authorList>
            <consortium name="WormBaseParasite"/>
        </authorList>
    </citation>
    <scope>IDENTIFICATION</scope>
</reference>
<organism evidence="2 3">
    <name type="scientific">Romanomermis culicivorax</name>
    <name type="common">Nematode worm</name>
    <dbReference type="NCBI Taxonomy" id="13658"/>
    <lineage>
        <taxon>Eukaryota</taxon>
        <taxon>Metazoa</taxon>
        <taxon>Ecdysozoa</taxon>
        <taxon>Nematoda</taxon>
        <taxon>Enoplea</taxon>
        <taxon>Dorylaimia</taxon>
        <taxon>Mermithida</taxon>
        <taxon>Mermithoidea</taxon>
        <taxon>Mermithidae</taxon>
        <taxon>Romanomermis</taxon>
    </lineage>
</organism>
<dbReference type="Gene3D" id="3.30.710.10">
    <property type="entry name" value="Potassium Channel Kv1.1, Chain A"/>
    <property type="match status" value="1"/>
</dbReference>
<dbReference type="InterPro" id="IPR011333">
    <property type="entry name" value="SKP1/BTB/POZ_sf"/>
</dbReference>
<dbReference type="AlphaFoldDB" id="A0A915J0B6"/>
<keyword evidence="2" id="KW-1185">Reference proteome</keyword>
<accession>A0A915J0B6</accession>
<evidence type="ECO:0000313" key="2">
    <source>
        <dbReference type="Proteomes" id="UP000887565"/>
    </source>
</evidence>
<sequence>MSIFLSPTPERNFCLLVDKLNDDDSSDDEISQEKVKIWVSKELLAVVSPVFYTMFYGDFRESHQTKAKEPIYLPGKNSQEFLEFLDCLFPYLTQIDINETNIVTVLRLSDEYQVKYLMDKCDQYLEKAVRGLPA</sequence>
<dbReference type="PROSITE" id="PS50097">
    <property type="entry name" value="BTB"/>
    <property type="match status" value="1"/>
</dbReference>
<dbReference type="OMA" id="ARVIHKC"/>
<evidence type="ECO:0000259" key="1">
    <source>
        <dbReference type="PROSITE" id="PS50097"/>
    </source>
</evidence>
<dbReference type="PANTHER" id="PTHR47022:SF1">
    <property type="entry name" value="BTB AND MATH DOMAIN-CONTAINING PROTEIN 36-RELATED"/>
    <property type="match status" value="1"/>
</dbReference>
<evidence type="ECO:0000313" key="3">
    <source>
        <dbReference type="WBParaSite" id="nRc.2.0.1.t19825-RA"/>
    </source>
</evidence>
<name>A0A915J0B6_ROMCU</name>
<dbReference type="SMART" id="SM00225">
    <property type="entry name" value="BTB"/>
    <property type="match status" value="1"/>
</dbReference>
<dbReference type="SUPFAM" id="SSF54695">
    <property type="entry name" value="POZ domain"/>
    <property type="match status" value="1"/>
</dbReference>
<dbReference type="PANTHER" id="PTHR47022">
    <property type="entry name" value="BTB AND MATH DOMAIN-CONTAINING PROTEIN 36-RELATED"/>
    <property type="match status" value="1"/>
</dbReference>
<protein>
    <submittedName>
        <fullName evidence="3">BTB domain-containing protein</fullName>
    </submittedName>
</protein>
<dbReference type="Proteomes" id="UP000887565">
    <property type="component" value="Unplaced"/>
</dbReference>
<dbReference type="WBParaSite" id="nRc.2.0.1.t19825-RA">
    <property type="protein sequence ID" value="nRc.2.0.1.t19825-RA"/>
    <property type="gene ID" value="nRc.2.0.1.g19825"/>
</dbReference>
<dbReference type="Pfam" id="PF00651">
    <property type="entry name" value="BTB"/>
    <property type="match status" value="1"/>
</dbReference>